<dbReference type="RefSeq" id="WP_079689330.1">
    <property type="nucleotide sequence ID" value="NZ_FUZU01000004.1"/>
</dbReference>
<accession>A0A1T5MA48</accession>
<evidence type="ECO:0000313" key="2">
    <source>
        <dbReference type="Proteomes" id="UP000190961"/>
    </source>
</evidence>
<protein>
    <submittedName>
        <fullName evidence="1">Uncharacterized protein</fullName>
    </submittedName>
</protein>
<proteinExistence type="predicted"/>
<sequence length="143" mass="16796">MLRVTIISFILLTLFESCSRKEVNPEQINGRYVRIIDFEVPHPATGKKLGTGIIRDTIFISAKQDGYEVRNNKWRRNHYDTRGWQDLEHEENHPMPTYMVSFDPTDGSLIPVMSGIFLPIKLNLKEHWLQKGKNKRNIYLKLK</sequence>
<name>A0A1T5MA48_9BACT</name>
<evidence type="ECO:0000313" key="1">
    <source>
        <dbReference type="EMBL" id="SKC85015.1"/>
    </source>
</evidence>
<reference evidence="1 2" key="1">
    <citation type="submission" date="2017-02" db="EMBL/GenBank/DDBJ databases">
        <authorList>
            <person name="Peterson S.W."/>
        </authorList>
    </citation>
    <scope>NUCLEOTIDE SEQUENCE [LARGE SCALE GENOMIC DNA]</scope>
    <source>
        <strain evidence="1 2">DSM 25262</strain>
    </source>
</reference>
<keyword evidence="2" id="KW-1185">Reference proteome</keyword>
<dbReference type="AlphaFoldDB" id="A0A1T5MA48"/>
<dbReference type="EMBL" id="FUZU01000004">
    <property type="protein sequence ID" value="SKC85015.1"/>
    <property type="molecule type" value="Genomic_DNA"/>
</dbReference>
<organism evidence="1 2">
    <name type="scientific">Ohtaekwangia koreensis</name>
    <dbReference type="NCBI Taxonomy" id="688867"/>
    <lineage>
        <taxon>Bacteria</taxon>
        <taxon>Pseudomonadati</taxon>
        <taxon>Bacteroidota</taxon>
        <taxon>Cytophagia</taxon>
        <taxon>Cytophagales</taxon>
        <taxon>Fulvivirgaceae</taxon>
        <taxon>Ohtaekwangia</taxon>
    </lineage>
</organism>
<dbReference type="STRING" id="688867.SAMN05660236_4786"/>
<dbReference type="Proteomes" id="UP000190961">
    <property type="component" value="Unassembled WGS sequence"/>
</dbReference>
<gene>
    <name evidence="1" type="ORF">SAMN05660236_4786</name>
</gene>